<gene>
    <name evidence="8" type="ORF">GCM10011340_10240</name>
</gene>
<sequence length="358" mass="39209">MSKVSRIAVILVIILAVAAWAVYPRLDEITGSESQAAPVAARGGGALPVNISVAKPKYIENKIKITGSILPNESIELKSEVSGLVMKIHFQEGQRVKKGDLLISLKDDELRAQLEKLRYSNQLARETEARQQKLLQKEAISQEEYDIALTNLNTTSADIKLVEAQLEKLSIRAPFDGVLGLRQISEGAYITNGTVITNLYNLNPMKVDFAIPGKYAGKVQKGDKINFTTDASNKIFEGEVYAIEPRIDETTRTLKLRALADNKDNQLMPGQFAKIELVMESIDNALMVPAVSVIPELNGHRIYLAKGGKAVINNVEIGIRTDEEVQIISGIEPRDSVITSGLLQIRPGAAIQINSVKN</sequence>
<dbReference type="InterPro" id="IPR058792">
    <property type="entry name" value="Beta-barrel_RND_2"/>
</dbReference>
<evidence type="ECO:0000256" key="1">
    <source>
        <dbReference type="ARBA" id="ARBA00004196"/>
    </source>
</evidence>
<dbReference type="InterPro" id="IPR006143">
    <property type="entry name" value="RND_pump_MFP"/>
</dbReference>
<evidence type="ECO:0000259" key="5">
    <source>
        <dbReference type="Pfam" id="PF25917"/>
    </source>
</evidence>
<comment type="caution">
    <text evidence="8">The sequence shown here is derived from an EMBL/GenBank/DDBJ whole genome shotgun (WGS) entry which is preliminary data.</text>
</comment>
<dbReference type="Gene3D" id="1.10.287.470">
    <property type="entry name" value="Helix hairpin bin"/>
    <property type="match status" value="1"/>
</dbReference>
<reference evidence="9" key="1">
    <citation type="journal article" date="2019" name="Int. J. Syst. Evol. Microbiol.">
        <title>The Global Catalogue of Microorganisms (GCM) 10K type strain sequencing project: providing services to taxonomists for standard genome sequencing and annotation.</title>
        <authorList>
            <consortium name="The Broad Institute Genomics Platform"/>
            <consortium name="The Broad Institute Genome Sequencing Center for Infectious Disease"/>
            <person name="Wu L."/>
            <person name="Ma J."/>
        </authorList>
    </citation>
    <scope>NUCLEOTIDE SEQUENCE [LARGE SCALE GENOMIC DNA]</scope>
    <source>
        <strain evidence="9">CGMCC 1.15111</strain>
    </source>
</reference>
<dbReference type="InterPro" id="IPR058627">
    <property type="entry name" value="MdtA-like_C"/>
</dbReference>
<proteinExistence type="inferred from homology"/>
<dbReference type="Pfam" id="PF25954">
    <property type="entry name" value="Beta-barrel_RND_2"/>
    <property type="match status" value="1"/>
</dbReference>
<feature type="domain" description="Multidrug resistance protein MdtA-like alpha-helical hairpin" evidence="4">
    <location>
        <begin position="108"/>
        <end position="167"/>
    </location>
</feature>
<name>A0ABQ3I7D6_9BACT</name>
<dbReference type="SUPFAM" id="SSF111369">
    <property type="entry name" value="HlyD-like secretion proteins"/>
    <property type="match status" value="1"/>
</dbReference>
<evidence type="ECO:0000256" key="2">
    <source>
        <dbReference type="ARBA" id="ARBA00009477"/>
    </source>
</evidence>
<keyword evidence="3" id="KW-0813">Transport</keyword>
<evidence type="ECO:0000313" key="8">
    <source>
        <dbReference type="EMBL" id="GHE57167.1"/>
    </source>
</evidence>
<dbReference type="EMBL" id="BNAG01000001">
    <property type="protein sequence ID" value="GHE57167.1"/>
    <property type="molecule type" value="Genomic_DNA"/>
</dbReference>
<feature type="domain" description="Multidrug resistance protein MdtA-like barrel-sandwich hybrid" evidence="5">
    <location>
        <begin position="74"/>
        <end position="195"/>
    </location>
</feature>
<feature type="domain" description="Multidrug resistance protein MdtA-like C-terminal permuted SH3" evidence="7">
    <location>
        <begin position="284"/>
        <end position="342"/>
    </location>
</feature>
<feature type="domain" description="CusB-like beta-barrel" evidence="6">
    <location>
        <begin position="207"/>
        <end position="278"/>
    </location>
</feature>
<protein>
    <submittedName>
        <fullName evidence="8">MexH family multidrug efflux RND transporter periplasmic adaptor subunit</fullName>
    </submittedName>
</protein>
<dbReference type="Pfam" id="PF25876">
    <property type="entry name" value="HH_MFP_RND"/>
    <property type="match status" value="1"/>
</dbReference>
<dbReference type="Pfam" id="PF25917">
    <property type="entry name" value="BSH_RND"/>
    <property type="match status" value="1"/>
</dbReference>
<dbReference type="Proteomes" id="UP000658258">
    <property type="component" value="Unassembled WGS sequence"/>
</dbReference>
<dbReference type="Gene3D" id="2.40.420.20">
    <property type="match status" value="1"/>
</dbReference>
<dbReference type="Pfam" id="PF25967">
    <property type="entry name" value="RND-MFP_C"/>
    <property type="match status" value="1"/>
</dbReference>
<accession>A0ABQ3I7D6</accession>
<dbReference type="InterPro" id="IPR058625">
    <property type="entry name" value="MdtA-like_BSH"/>
</dbReference>
<organism evidence="8 9">
    <name type="scientific">Roseivirga thermotolerans</name>
    <dbReference type="NCBI Taxonomy" id="1758176"/>
    <lineage>
        <taxon>Bacteria</taxon>
        <taxon>Pseudomonadati</taxon>
        <taxon>Bacteroidota</taxon>
        <taxon>Cytophagia</taxon>
        <taxon>Cytophagales</taxon>
        <taxon>Roseivirgaceae</taxon>
        <taxon>Roseivirga</taxon>
    </lineage>
</organism>
<evidence type="ECO:0000259" key="4">
    <source>
        <dbReference type="Pfam" id="PF25876"/>
    </source>
</evidence>
<dbReference type="RefSeq" id="WP_189629108.1">
    <property type="nucleotide sequence ID" value="NZ_BNAG01000001.1"/>
</dbReference>
<dbReference type="InterPro" id="IPR058624">
    <property type="entry name" value="MdtA-like_HH"/>
</dbReference>
<dbReference type="NCBIfam" id="TIGR01730">
    <property type="entry name" value="RND_mfp"/>
    <property type="match status" value="1"/>
</dbReference>
<evidence type="ECO:0000256" key="3">
    <source>
        <dbReference type="ARBA" id="ARBA00022448"/>
    </source>
</evidence>
<dbReference type="Gene3D" id="2.40.30.170">
    <property type="match status" value="1"/>
</dbReference>
<dbReference type="Gene3D" id="2.40.50.100">
    <property type="match status" value="1"/>
</dbReference>
<evidence type="ECO:0000313" key="9">
    <source>
        <dbReference type="Proteomes" id="UP000658258"/>
    </source>
</evidence>
<dbReference type="PANTHER" id="PTHR30469">
    <property type="entry name" value="MULTIDRUG RESISTANCE PROTEIN MDTA"/>
    <property type="match status" value="1"/>
</dbReference>
<keyword evidence="9" id="KW-1185">Reference proteome</keyword>
<evidence type="ECO:0000259" key="7">
    <source>
        <dbReference type="Pfam" id="PF25967"/>
    </source>
</evidence>
<comment type="similarity">
    <text evidence="2">Belongs to the membrane fusion protein (MFP) (TC 8.A.1) family.</text>
</comment>
<comment type="subcellular location">
    <subcellularLocation>
        <location evidence="1">Cell envelope</location>
    </subcellularLocation>
</comment>
<dbReference type="PANTHER" id="PTHR30469:SF36">
    <property type="entry name" value="BLL3903 PROTEIN"/>
    <property type="match status" value="1"/>
</dbReference>
<evidence type="ECO:0000259" key="6">
    <source>
        <dbReference type="Pfam" id="PF25954"/>
    </source>
</evidence>